<sequence>MKTMLGYEEALKRVIEHCRPVGVETIELGAASGRVVAEPIIARTQQPPFDGSAMDGYAVIASEVKPGTALKLIGASQAGAGFDGQVISGTCVRIFTGAPLPKGADAVIMQEVTKAKGEMITFETEARLNQNVRPAGQDFANGEQLLASGTRLSPAALALIAAGNVPEISVYKQPTIGILATGDELVAPGQELKSGQIVASNGFALGALFAPYASEVIDLGAASDNETNLHAAMKAAIDGPSNIIISTGGASVGDHDLVLPGLKSLGLDVDFWKIAIRPGKPVIFATYEQKLWFALPGNPVSAYVVAISIVLPAIRAILGYKDPRGPIMRLPLATALPANGARRHFMRCSIETENEQTMARPIMQTDSSHLSSLAAANGLLVIKENTEEIKAGTIMPVIPLP</sequence>
<dbReference type="Pfam" id="PF03453">
    <property type="entry name" value="MoeA_N"/>
    <property type="match status" value="1"/>
</dbReference>
<dbReference type="InterPro" id="IPR008284">
    <property type="entry name" value="MoCF_biosynth_CS"/>
</dbReference>
<dbReference type="GO" id="GO:0061599">
    <property type="term" value="F:molybdopterin molybdotransferase activity"/>
    <property type="evidence" value="ECO:0007669"/>
    <property type="project" value="UniProtKB-EC"/>
</dbReference>
<name>A0A3B0TNZ0_9ZZZZ</name>
<dbReference type="PANTHER" id="PTHR10192:SF5">
    <property type="entry name" value="GEPHYRIN"/>
    <property type="match status" value="1"/>
</dbReference>
<keyword evidence="2" id="KW-0501">Molybdenum cofactor biosynthesis</keyword>
<dbReference type="InterPro" id="IPR005110">
    <property type="entry name" value="MoeA_linker/N"/>
</dbReference>
<evidence type="ECO:0000256" key="1">
    <source>
        <dbReference type="ARBA" id="ARBA00005046"/>
    </source>
</evidence>
<dbReference type="PANTHER" id="PTHR10192">
    <property type="entry name" value="MOLYBDOPTERIN BIOSYNTHESIS PROTEIN"/>
    <property type="match status" value="1"/>
</dbReference>
<evidence type="ECO:0000259" key="3">
    <source>
        <dbReference type="SMART" id="SM00852"/>
    </source>
</evidence>
<dbReference type="InterPro" id="IPR038987">
    <property type="entry name" value="MoeA-like"/>
</dbReference>
<dbReference type="Pfam" id="PF03454">
    <property type="entry name" value="MoeA_C"/>
    <property type="match status" value="1"/>
</dbReference>
<dbReference type="SMART" id="SM00852">
    <property type="entry name" value="MoCF_biosynth"/>
    <property type="match status" value="1"/>
</dbReference>
<proteinExistence type="predicted"/>
<dbReference type="InterPro" id="IPR001453">
    <property type="entry name" value="MoaB/Mog_dom"/>
</dbReference>
<dbReference type="EMBL" id="UOEO01000089">
    <property type="protein sequence ID" value="VAW18400.1"/>
    <property type="molecule type" value="Genomic_DNA"/>
</dbReference>
<accession>A0A3B0TNZ0</accession>
<dbReference type="GO" id="GO:0006777">
    <property type="term" value="P:Mo-molybdopterin cofactor biosynthetic process"/>
    <property type="evidence" value="ECO:0007669"/>
    <property type="project" value="UniProtKB-KW"/>
</dbReference>
<dbReference type="Gene3D" id="3.90.105.10">
    <property type="entry name" value="Molybdopterin biosynthesis moea protein, domain 2"/>
    <property type="match status" value="1"/>
</dbReference>
<dbReference type="InterPro" id="IPR005111">
    <property type="entry name" value="MoeA_C_domain_IV"/>
</dbReference>
<feature type="domain" description="MoaB/Mog" evidence="3">
    <location>
        <begin position="177"/>
        <end position="316"/>
    </location>
</feature>
<dbReference type="Gene3D" id="2.170.190.11">
    <property type="entry name" value="Molybdopterin biosynthesis moea protein, domain 3"/>
    <property type="match status" value="1"/>
</dbReference>
<reference evidence="4" key="1">
    <citation type="submission" date="2018-06" db="EMBL/GenBank/DDBJ databases">
        <authorList>
            <person name="Zhirakovskaya E."/>
        </authorList>
    </citation>
    <scope>NUCLEOTIDE SEQUENCE</scope>
</reference>
<dbReference type="Pfam" id="PF00994">
    <property type="entry name" value="MoCF_biosynth"/>
    <property type="match status" value="1"/>
</dbReference>
<dbReference type="AlphaFoldDB" id="A0A3B0TNZ0"/>
<dbReference type="Gene3D" id="2.40.340.10">
    <property type="entry name" value="MoeA, C-terminal, domain IV"/>
    <property type="match status" value="1"/>
</dbReference>
<evidence type="ECO:0000313" key="4">
    <source>
        <dbReference type="EMBL" id="VAW18400.1"/>
    </source>
</evidence>
<gene>
    <name evidence="4" type="ORF">MNBD_ALPHA12-824</name>
</gene>
<dbReference type="InterPro" id="IPR036425">
    <property type="entry name" value="MoaB/Mog-like_dom_sf"/>
</dbReference>
<keyword evidence="4" id="KW-0808">Transferase</keyword>
<dbReference type="Gene3D" id="3.40.980.10">
    <property type="entry name" value="MoaB/Mog-like domain"/>
    <property type="match status" value="1"/>
</dbReference>
<comment type="pathway">
    <text evidence="1">Cofactor biosynthesis; molybdopterin biosynthesis.</text>
</comment>
<protein>
    <submittedName>
        <fullName evidence="4">Molybdopterin molybdenumtransferase</fullName>
        <ecNumber evidence="4">2.10.1.1</ecNumber>
    </submittedName>
</protein>
<dbReference type="SUPFAM" id="SSF53218">
    <property type="entry name" value="Molybdenum cofactor biosynthesis proteins"/>
    <property type="match status" value="1"/>
</dbReference>
<dbReference type="CDD" id="cd00887">
    <property type="entry name" value="MoeA"/>
    <property type="match status" value="1"/>
</dbReference>
<dbReference type="SUPFAM" id="SSF63882">
    <property type="entry name" value="MoeA N-terminal region -like"/>
    <property type="match status" value="1"/>
</dbReference>
<evidence type="ECO:0000256" key="2">
    <source>
        <dbReference type="ARBA" id="ARBA00023150"/>
    </source>
</evidence>
<dbReference type="NCBIfam" id="NF045515">
    <property type="entry name" value="Glp_gephyrin"/>
    <property type="match status" value="1"/>
</dbReference>
<dbReference type="FunFam" id="2.170.190.11:FF:000001">
    <property type="entry name" value="Molybdopterin molybdenumtransferase"/>
    <property type="match status" value="1"/>
</dbReference>
<dbReference type="PROSITE" id="PS01079">
    <property type="entry name" value="MOCF_BIOSYNTHESIS_2"/>
    <property type="match status" value="1"/>
</dbReference>
<organism evidence="4">
    <name type="scientific">hydrothermal vent metagenome</name>
    <dbReference type="NCBI Taxonomy" id="652676"/>
    <lineage>
        <taxon>unclassified sequences</taxon>
        <taxon>metagenomes</taxon>
        <taxon>ecological metagenomes</taxon>
    </lineage>
</organism>
<dbReference type="GO" id="GO:0005829">
    <property type="term" value="C:cytosol"/>
    <property type="evidence" value="ECO:0007669"/>
    <property type="project" value="TreeGrafter"/>
</dbReference>
<dbReference type="EC" id="2.10.1.1" evidence="4"/>
<dbReference type="UniPathway" id="UPA00344"/>
<dbReference type="SUPFAM" id="SSF63867">
    <property type="entry name" value="MoeA C-terminal domain-like"/>
    <property type="match status" value="1"/>
</dbReference>
<dbReference type="InterPro" id="IPR036135">
    <property type="entry name" value="MoeA_linker/N_sf"/>
</dbReference>
<dbReference type="InterPro" id="IPR036688">
    <property type="entry name" value="MoeA_C_domain_IV_sf"/>
</dbReference>